<dbReference type="PANTHER" id="PTHR47566">
    <property type="match status" value="1"/>
</dbReference>
<dbReference type="Gene3D" id="3.80.10.10">
    <property type="entry name" value="Ribonuclease Inhibitor"/>
    <property type="match status" value="1"/>
</dbReference>
<organism evidence="3">
    <name type="scientific">gut metagenome</name>
    <dbReference type="NCBI Taxonomy" id="749906"/>
    <lineage>
        <taxon>unclassified sequences</taxon>
        <taxon>metagenomes</taxon>
        <taxon>organismal metagenomes</taxon>
    </lineage>
</organism>
<dbReference type="SUPFAM" id="SSF52058">
    <property type="entry name" value="L domain-like"/>
    <property type="match status" value="1"/>
</dbReference>
<dbReference type="EMBL" id="AMCI01000579">
    <property type="protein sequence ID" value="EJX08613.1"/>
    <property type="molecule type" value="Genomic_DNA"/>
</dbReference>
<keyword evidence="2" id="KW-0677">Repeat</keyword>
<name>J9GZD3_9ZZZZ</name>
<proteinExistence type="predicted"/>
<evidence type="ECO:0000256" key="2">
    <source>
        <dbReference type="ARBA" id="ARBA00022737"/>
    </source>
</evidence>
<sequence length="457" mass="49585">MMLAAPAAADVVQLRTAAPVGEKMYLALNSGVEATLTWGDGTVEKVKFDGEEKELTVKHAELSLATEQLVTTVYCPDCSLTELDVTDAPRLAVLVCADNQLKKLDVSKNEQLRDLDCSGNQLSAMTVGKCRKLVSLNVGNNNLTTLTLGGLADLQTLICSDNKLKTLYTNSQTDLQALWCQNNELTKIVFAGAARPAHLVAFRNQLTQLTPVHLSGVKELWVDSNRLQEIDLSNAAPEVVSASHNQLTSVLLNKDEKQALKAYYVDDNGLMINSLPTVMDGSFKDTLVAYNIENQAPYRVVDEPSIALGDRIQFSDLYRVNAWKQYTRSNMVLKNATGSELVKDKDFKLSGSTYAFLLPHKGVYAEITSPLYPGAVFTTVPFDVIDPTGVEDVLTADLQVQVLPGALQVTVAAATPLKVYNISGVAVIDEVVAKGTHRWNLPAGVYVVNGQKVALGK</sequence>
<accession>J9GZD3</accession>
<protein>
    <submittedName>
        <fullName evidence="3">Leucine rich repeat protein</fullName>
    </submittedName>
</protein>
<evidence type="ECO:0000313" key="3">
    <source>
        <dbReference type="EMBL" id="EJX08613.1"/>
    </source>
</evidence>
<dbReference type="PANTHER" id="PTHR47566:SF1">
    <property type="entry name" value="PROTEIN NUD1"/>
    <property type="match status" value="1"/>
</dbReference>
<evidence type="ECO:0000256" key="1">
    <source>
        <dbReference type="ARBA" id="ARBA00022614"/>
    </source>
</evidence>
<keyword evidence="1" id="KW-0433">Leucine-rich repeat</keyword>
<dbReference type="GO" id="GO:0035591">
    <property type="term" value="F:signaling adaptor activity"/>
    <property type="evidence" value="ECO:0007669"/>
    <property type="project" value="TreeGrafter"/>
</dbReference>
<comment type="caution">
    <text evidence="3">The sequence shown here is derived from an EMBL/GenBank/DDBJ whole genome shotgun (WGS) entry which is preliminary data.</text>
</comment>
<dbReference type="AlphaFoldDB" id="J9GZD3"/>
<dbReference type="InterPro" id="IPR052574">
    <property type="entry name" value="CDIRP"/>
</dbReference>
<gene>
    <name evidence="3" type="ORF">EVA_03276</name>
</gene>
<reference evidence="3" key="1">
    <citation type="journal article" date="2012" name="PLoS ONE">
        <title>Gene sets for utilization of primary and secondary nutrition supplies in the distal gut of endangered iberian lynx.</title>
        <authorList>
            <person name="Alcaide M."/>
            <person name="Messina E."/>
            <person name="Richter M."/>
            <person name="Bargiela R."/>
            <person name="Peplies J."/>
            <person name="Huws S.A."/>
            <person name="Newbold C.J."/>
            <person name="Golyshin P.N."/>
            <person name="Simon M.A."/>
            <person name="Lopez G."/>
            <person name="Yakimov M.M."/>
            <person name="Ferrer M."/>
        </authorList>
    </citation>
    <scope>NUCLEOTIDE SEQUENCE</scope>
</reference>
<dbReference type="InterPro" id="IPR032675">
    <property type="entry name" value="LRR_dom_sf"/>
</dbReference>